<evidence type="ECO:0000256" key="4">
    <source>
        <dbReference type="ARBA" id="ARBA00022989"/>
    </source>
</evidence>
<feature type="transmembrane region" description="Helical" evidence="7">
    <location>
        <begin position="114"/>
        <end position="136"/>
    </location>
</feature>
<dbReference type="GO" id="GO:0015744">
    <property type="term" value="P:succinate transport"/>
    <property type="evidence" value="ECO:0007669"/>
    <property type="project" value="TreeGrafter"/>
</dbReference>
<dbReference type="InterPro" id="IPR010619">
    <property type="entry name" value="ThrE-like_N"/>
</dbReference>
<accession>A0A414J2L9</accession>
<reference evidence="9 10" key="1">
    <citation type="submission" date="2018-08" db="EMBL/GenBank/DDBJ databases">
        <title>A genome reference for cultivated species of the human gut microbiota.</title>
        <authorList>
            <person name="Zou Y."/>
            <person name="Xue W."/>
            <person name="Luo G."/>
        </authorList>
    </citation>
    <scope>NUCLEOTIDE SEQUENCE [LARGE SCALE GENOMIC DNA]</scope>
    <source>
        <strain evidence="9 10">AM28-23</strain>
    </source>
</reference>
<dbReference type="Pfam" id="PF06738">
    <property type="entry name" value="ThrE"/>
    <property type="match status" value="1"/>
</dbReference>
<evidence type="ECO:0000256" key="6">
    <source>
        <dbReference type="ARBA" id="ARBA00034125"/>
    </source>
</evidence>
<keyword evidence="3 7" id="KW-0812">Transmembrane</keyword>
<gene>
    <name evidence="9" type="ORF">DW740_13355</name>
</gene>
<evidence type="ECO:0000256" key="7">
    <source>
        <dbReference type="SAM" id="Phobius"/>
    </source>
</evidence>
<evidence type="ECO:0000259" key="8">
    <source>
        <dbReference type="Pfam" id="PF06738"/>
    </source>
</evidence>
<organism evidence="9 10">
    <name type="scientific">Blautia obeum</name>
    <dbReference type="NCBI Taxonomy" id="40520"/>
    <lineage>
        <taxon>Bacteria</taxon>
        <taxon>Bacillati</taxon>
        <taxon>Bacillota</taxon>
        <taxon>Clostridia</taxon>
        <taxon>Lachnospirales</taxon>
        <taxon>Lachnospiraceae</taxon>
        <taxon>Blautia</taxon>
    </lineage>
</organism>
<feature type="transmembrane region" description="Helical" evidence="7">
    <location>
        <begin position="195"/>
        <end position="214"/>
    </location>
</feature>
<evidence type="ECO:0000313" key="10">
    <source>
        <dbReference type="Proteomes" id="UP000283745"/>
    </source>
</evidence>
<feature type="transmembrane region" description="Helical" evidence="7">
    <location>
        <begin position="226"/>
        <end position="249"/>
    </location>
</feature>
<dbReference type="AlphaFoldDB" id="A0A414J2L9"/>
<dbReference type="InterPro" id="IPR050539">
    <property type="entry name" value="ThrE_Dicarb/AminoAcid_Exp"/>
</dbReference>
<dbReference type="RefSeq" id="WP_118050571.1">
    <property type="nucleotide sequence ID" value="NZ_CABJFK010000011.1"/>
</dbReference>
<comment type="caution">
    <text evidence="9">The sequence shown here is derived from an EMBL/GenBank/DDBJ whole genome shotgun (WGS) entry which is preliminary data.</text>
</comment>
<proteinExistence type="inferred from homology"/>
<feature type="domain" description="Threonine/serine exporter-like N-terminal" evidence="8">
    <location>
        <begin position="12"/>
        <end position="246"/>
    </location>
</feature>
<comment type="similarity">
    <text evidence="6">Belongs to the ThrE exporter (TC 2.A.79) family.</text>
</comment>
<dbReference type="EMBL" id="QSKF01000011">
    <property type="protein sequence ID" value="RHE38350.1"/>
    <property type="molecule type" value="Genomic_DNA"/>
</dbReference>
<name>A0A414J2L9_9FIRM</name>
<evidence type="ECO:0000256" key="1">
    <source>
        <dbReference type="ARBA" id="ARBA00004651"/>
    </source>
</evidence>
<dbReference type="PANTHER" id="PTHR34390">
    <property type="entry name" value="UPF0442 PROTEIN YJJB-RELATED"/>
    <property type="match status" value="1"/>
</dbReference>
<protein>
    <submittedName>
        <fullName evidence="9">Threonine/serine exporter</fullName>
    </submittedName>
</protein>
<evidence type="ECO:0000313" key="9">
    <source>
        <dbReference type="EMBL" id="RHE38350.1"/>
    </source>
</evidence>
<evidence type="ECO:0000256" key="5">
    <source>
        <dbReference type="ARBA" id="ARBA00023136"/>
    </source>
</evidence>
<keyword evidence="2" id="KW-1003">Cell membrane</keyword>
<evidence type="ECO:0000256" key="3">
    <source>
        <dbReference type="ARBA" id="ARBA00022692"/>
    </source>
</evidence>
<keyword evidence="4 7" id="KW-1133">Transmembrane helix</keyword>
<dbReference type="Proteomes" id="UP000283745">
    <property type="component" value="Unassembled WGS sequence"/>
</dbReference>
<comment type="subcellular location">
    <subcellularLocation>
        <location evidence="1">Cell membrane</location>
        <topology evidence="1">Multi-pass membrane protein</topology>
    </subcellularLocation>
</comment>
<sequence length="250" mass="27542">MSREEAEKYLYYAMTIGEQLLISGAEVGRVEDTIRRICLAYGAERVDVFSITSSIVTTMYGEFGICTQTRRVRGMANDLGKLDDLNQLSRYICAHRPEPSEIRTRLSAIEQRPVYSFQMQIFIYAVISGSFSVFFGGDLRDMIASALIGIVLKLLESFLKRSSLNSLITVFLCCGMGGILANFAVRIGLGHRADLISIGNIMLLIPGIAFTNSLRDLFSGDTITGLIRCMESVLLAFVVGLGFTAANLLF</sequence>
<evidence type="ECO:0000256" key="2">
    <source>
        <dbReference type="ARBA" id="ARBA00022475"/>
    </source>
</evidence>
<dbReference type="GO" id="GO:0022857">
    <property type="term" value="F:transmembrane transporter activity"/>
    <property type="evidence" value="ECO:0007669"/>
    <property type="project" value="InterPro"/>
</dbReference>
<dbReference type="PANTHER" id="PTHR34390:SF2">
    <property type="entry name" value="SUCCINATE TRANSPORTER SUBUNIT YJJP-RELATED"/>
    <property type="match status" value="1"/>
</dbReference>
<keyword evidence="5 7" id="KW-0472">Membrane</keyword>
<dbReference type="GO" id="GO:0005886">
    <property type="term" value="C:plasma membrane"/>
    <property type="evidence" value="ECO:0007669"/>
    <property type="project" value="UniProtKB-SubCell"/>
</dbReference>
<feature type="transmembrane region" description="Helical" evidence="7">
    <location>
        <begin position="166"/>
        <end position="189"/>
    </location>
</feature>